<dbReference type="EMBL" id="WNTK01000008">
    <property type="protein sequence ID" value="KAG9479444.1"/>
    <property type="molecule type" value="Genomic_DNA"/>
</dbReference>
<evidence type="ECO:0000256" key="1">
    <source>
        <dbReference type="SAM" id="SignalP"/>
    </source>
</evidence>
<feature type="chain" id="PRO_5035180443" description="Secreted peptide" evidence="1">
    <location>
        <begin position="31"/>
        <end position="85"/>
    </location>
</feature>
<dbReference type="AlphaFoldDB" id="A0A8J6F3G2"/>
<evidence type="ECO:0000313" key="2">
    <source>
        <dbReference type="EMBL" id="KAG9479444.1"/>
    </source>
</evidence>
<organism evidence="2 3">
    <name type="scientific">Eleutherodactylus coqui</name>
    <name type="common">Puerto Rican coqui</name>
    <dbReference type="NCBI Taxonomy" id="57060"/>
    <lineage>
        <taxon>Eukaryota</taxon>
        <taxon>Metazoa</taxon>
        <taxon>Chordata</taxon>
        <taxon>Craniata</taxon>
        <taxon>Vertebrata</taxon>
        <taxon>Euteleostomi</taxon>
        <taxon>Amphibia</taxon>
        <taxon>Batrachia</taxon>
        <taxon>Anura</taxon>
        <taxon>Neobatrachia</taxon>
        <taxon>Hyloidea</taxon>
        <taxon>Eleutherodactylidae</taxon>
        <taxon>Eleutherodactylinae</taxon>
        <taxon>Eleutherodactylus</taxon>
        <taxon>Eleutherodactylus</taxon>
    </lineage>
</organism>
<keyword evidence="1" id="KW-0732">Signal</keyword>
<name>A0A8J6F3G2_ELECQ</name>
<dbReference type="Proteomes" id="UP000770717">
    <property type="component" value="Unassembled WGS sequence"/>
</dbReference>
<proteinExistence type="predicted"/>
<reference evidence="2" key="1">
    <citation type="thesis" date="2020" institute="ProQuest LLC" country="789 East Eisenhower Parkway, Ann Arbor, MI, USA">
        <title>Comparative Genomics and Chromosome Evolution.</title>
        <authorList>
            <person name="Mudd A.B."/>
        </authorList>
    </citation>
    <scope>NUCLEOTIDE SEQUENCE</scope>
    <source>
        <strain evidence="2">HN-11 Male</strain>
        <tissue evidence="2">Kidney and liver</tissue>
    </source>
</reference>
<accession>A0A8J6F3G2</accession>
<sequence length="85" mass="9420">MSVCTWACLFLASPLLWMLVVLRLSRTALAHSTPPLFSSYMESSRLHTISWCLHCTRLRIIPTFVAAPPPLVSISCTLAGAARYN</sequence>
<protein>
    <recommendedName>
        <fullName evidence="4">Secreted peptide</fullName>
    </recommendedName>
</protein>
<evidence type="ECO:0000313" key="3">
    <source>
        <dbReference type="Proteomes" id="UP000770717"/>
    </source>
</evidence>
<feature type="signal peptide" evidence="1">
    <location>
        <begin position="1"/>
        <end position="30"/>
    </location>
</feature>
<comment type="caution">
    <text evidence="2">The sequence shown here is derived from an EMBL/GenBank/DDBJ whole genome shotgun (WGS) entry which is preliminary data.</text>
</comment>
<gene>
    <name evidence="2" type="ORF">GDO78_012885</name>
</gene>
<keyword evidence="3" id="KW-1185">Reference proteome</keyword>
<evidence type="ECO:0008006" key="4">
    <source>
        <dbReference type="Google" id="ProtNLM"/>
    </source>
</evidence>